<dbReference type="STRING" id="1416779.SAMN05444409_1124"/>
<evidence type="ECO:0000313" key="2">
    <source>
        <dbReference type="Proteomes" id="UP000185207"/>
    </source>
</evidence>
<protein>
    <submittedName>
        <fullName evidence="1">Uncharacterized protein</fullName>
    </submittedName>
</protein>
<dbReference type="AlphaFoldDB" id="A0A1N6F8S5"/>
<proteinExistence type="predicted"/>
<dbReference type="RefSeq" id="WP_074233853.1">
    <property type="nucleotide sequence ID" value="NZ_FSRK01000001.1"/>
</dbReference>
<keyword evidence="2" id="KW-1185">Reference proteome</keyword>
<dbReference type="SUPFAM" id="SSF53474">
    <property type="entry name" value="alpha/beta-Hydrolases"/>
    <property type="match status" value="1"/>
</dbReference>
<accession>A0A1N6F8S5</accession>
<organism evidence="1 2">
    <name type="scientific">Epilithonimonas zeae</name>
    <dbReference type="NCBI Taxonomy" id="1416779"/>
    <lineage>
        <taxon>Bacteria</taxon>
        <taxon>Pseudomonadati</taxon>
        <taxon>Bacteroidota</taxon>
        <taxon>Flavobacteriia</taxon>
        <taxon>Flavobacteriales</taxon>
        <taxon>Weeksellaceae</taxon>
        <taxon>Chryseobacterium group</taxon>
        <taxon>Epilithonimonas</taxon>
    </lineage>
</organism>
<dbReference type="InterPro" id="IPR029058">
    <property type="entry name" value="AB_hydrolase_fold"/>
</dbReference>
<dbReference type="Proteomes" id="UP000185207">
    <property type="component" value="Unassembled WGS sequence"/>
</dbReference>
<sequence>MSRTRIVKGTYTKVSEKGHSMYSNENIVTNATRTVTEEGTEKGLYWGSPKSPPKTSDKIYDVVMFVAGTTDPVNITGKKHEANTDYWQGKDEKNNVSKANFWAKLKELGPQFQNLYIEGQFFSWSGDNDTKERNLAAERLLDLLSRVYKFKKNQEVSLHLIGHSHGGNVINQFTELITNKEMIAKSEFLKSRKITEFPEHWKIKSITYLSTPFFQKKHQLNHGKLHPNCKIINVHNEYDLTQQLVAHFSLLNLEGLLQAFSKDKFERGITMLKNVKTDVILTYLKSLIWQDFANKGRKAWQEMANASLAINMITQEIINYINSIKINNSSLQKEKASFINLLTNFLQWTVDVHKNYASGSKSYAKATFVSNLNLTQGLTVLNILFAIKSGPKDSYLLSLLANVFEESRGITDTIDSTAWTPAKQTKGLSILQVPIFDKDIYNSRNKKSKFKTFLKGAQDAANANNLEDLLMRLFSQFIDPENFSTITKVIDWGIEPLVFGKLDTQVTTLRKNFEIYSELVTKYNADLVAEQDKGIKELDKKPGSLVYLAKTSHSLSHTQFWKEVENGLKEAFSSPKSARYKPT</sequence>
<gene>
    <name evidence="1" type="ORF">SAMN05444409_1124</name>
</gene>
<dbReference type="Gene3D" id="3.40.50.1820">
    <property type="entry name" value="alpha/beta hydrolase"/>
    <property type="match status" value="1"/>
</dbReference>
<dbReference type="OrthoDB" id="231913at2"/>
<dbReference type="EMBL" id="FSRK01000001">
    <property type="protein sequence ID" value="SIN91650.1"/>
    <property type="molecule type" value="Genomic_DNA"/>
</dbReference>
<name>A0A1N6F8S5_9FLAO</name>
<reference evidence="2" key="1">
    <citation type="submission" date="2016-11" db="EMBL/GenBank/DDBJ databases">
        <authorList>
            <person name="Varghese N."/>
            <person name="Submissions S."/>
        </authorList>
    </citation>
    <scope>NUCLEOTIDE SEQUENCE [LARGE SCALE GENOMIC DNA]</scope>
    <source>
        <strain evidence="2">DSM 27623</strain>
    </source>
</reference>
<evidence type="ECO:0000313" key="1">
    <source>
        <dbReference type="EMBL" id="SIN91650.1"/>
    </source>
</evidence>